<evidence type="ECO:0000313" key="2">
    <source>
        <dbReference type="Proteomes" id="UP000093902"/>
    </source>
</evidence>
<dbReference type="RefSeq" id="WP_064936829.1">
    <property type="nucleotide sequence ID" value="NZ_LZSO01000047.1"/>
</dbReference>
<gene>
    <name evidence="1" type="ORF">A5792_32070</name>
</gene>
<dbReference type="AlphaFoldDB" id="A0A1A0QLL9"/>
<dbReference type="OrthoDB" id="9769739at2"/>
<protein>
    <submittedName>
        <fullName evidence="1">Uncharacterized protein</fullName>
    </submittedName>
</protein>
<name>A0A1A0QLL9_MYCPR</name>
<evidence type="ECO:0000313" key="1">
    <source>
        <dbReference type="EMBL" id="OBB23085.1"/>
    </source>
</evidence>
<comment type="caution">
    <text evidence="1">The sequence shown here is derived from an EMBL/GenBank/DDBJ whole genome shotgun (WGS) entry which is preliminary data.</text>
</comment>
<reference evidence="2" key="1">
    <citation type="submission" date="2016-06" db="EMBL/GenBank/DDBJ databases">
        <authorList>
            <person name="Sutton G."/>
            <person name="Brinkac L."/>
            <person name="Sanka R."/>
            <person name="Adams M."/>
            <person name="Lau E."/>
            <person name="Mehaffy C."/>
            <person name="Tameris M."/>
            <person name="Hatherill M."/>
            <person name="Hanekom W."/>
            <person name="Mahomed H."/>
            <person name="Mcshane H."/>
        </authorList>
    </citation>
    <scope>NUCLEOTIDE SEQUENCE [LARGE SCALE GENOMIC DNA]</scope>
    <source>
        <strain evidence="2">852002-51209_SCH5440388</strain>
    </source>
</reference>
<dbReference type="Proteomes" id="UP000093902">
    <property type="component" value="Unassembled WGS sequence"/>
</dbReference>
<accession>A0A1A0QLL9</accession>
<sequence length="64" mass="7038">MSGRRASQTWLPGLEQFTGNQRSWLRGDVLAGVTVAARVPMAVDALRFVVERPLVARDFGKPAQ</sequence>
<proteinExistence type="predicted"/>
<organism evidence="1 2">
    <name type="scientific">Mycolicibacterium peregrinum</name>
    <name type="common">Mycobacterium peregrinum</name>
    <dbReference type="NCBI Taxonomy" id="43304"/>
    <lineage>
        <taxon>Bacteria</taxon>
        <taxon>Bacillati</taxon>
        <taxon>Actinomycetota</taxon>
        <taxon>Actinomycetes</taxon>
        <taxon>Mycobacteriales</taxon>
        <taxon>Mycobacteriaceae</taxon>
        <taxon>Mycolicibacterium</taxon>
    </lineage>
</organism>
<dbReference type="EMBL" id="LZSO01000047">
    <property type="protein sequence ID" value="OBB23085.1"/>
    <property type="molecule type" value="Genomic_DNA"/>
</dbReference>